<dbReference type="GO" id="GO:0000727">
    <property type="term" value="P:double-strand break repair via break-induced replication"/>
    <property type="evidence" value="ECO:0007669"/>
    <property type="project" value="TreeGrafter"/>
</dbReference>
<evidence type="ECO:0000259" key="1">
    <source>
        <dbReference type="Pfam" id="PF17855"/>
    </source>
</evidence>
<reference evidence="3" key="1">
    <citation type="submission" date="2017-01" db="EMBL/GenBank/DDBJ databases">
        <authorList>
            <person name="Wang Y."/>
            <person name="White M."/>
            <person name="Kvist S."/>
            <person name="Moncalvo J.-M."/>
        </authorList>
    </citation>
    <scope>NUCLEOTIDE SEQUENCE [LARGE SCALE GENOMIC DNA]</scope>
    <source>
        <strain evidence="3">COL-18-3</strain>
    </source>
</reference>
<dbReference type="InterPro" id="IPR031327">
    <property type="entry name" value="MCM"/>
</dbReference>
<accession>A0A1R1PGS2</accession>
<dbReference type="PANTHER" id="PTHR11630:SF26">
    <property type="entry name" value="DNA REPLICATION LICENSING FACTOR MCM7"/>
    <property type="match status" value="1"/>
</dbReference>
<feature type="domain" description="MCM AAA-lid" evidence="1">
    <location>
        <begin position="41"/>
        <end position="142"/>
    </location>
</feature>
<organism evidence="2 3">
    <name type="scientific">Zancudomyces culisetae</name>
    <name type="common">Gut fungus</name>
    <name type="synonym">Smittium culisetae</name>
    <dbReference type="NCBI Taxonomy" id="1213189"/>
    <lineage>
        <taxon>Eukaryota</taxon>
        <taxon>Fungi</taxon>
        <taxon>Fungi incertae sedis</taxon>
        <taxon>Zoopagomycota</taxon>
        <taxon>Kickxellomycotina</taxon>
        <taxon>Harpellomycetes</taxon>
        <taxon>Harpellales</taxon>
        <taxon>Legeriomycetaceae</taxon>
        <taxon>Zancudomyces</taxon>
    </lineage>
</organism>
<dbReference type="Gene3D" id="3.40.50.300">
    <property type="entry name" value="P-loop containing nucleotide triphosphate hydrolases"/>
    <property type="match status" value="1"/>
</dbReference>
<dbReference type="GO" id="GO:0005634">
    <property type="term" value="C:nucleus"/>
    <property type="evidence" value="ECO:0007669"/>
    <property type="project" value="TreeGrafter"/>
</dbReference>
<feature type="non-terminal residue" evidence="2">
    <location>
        <position position="1"/>
    </location>
</feature>
<dbReference type="Pfam" id="PF17855">
    <property type="entry name" value="MCM_lid"/>
    <property type="match status" value="1"/>
</dbReference>
<keyword evidence="3" id="KW-1185">Reference proteome</keyword>
<dbReference type="GO" id="GO:0006270">
    <property type="term" value="P:DNA replication initiation"/>
    <property type="evidence" value="ECO:0007669"/>
    <property type="project" value="TreeGrafter"/>
</dbReference>
<name>A0A1R1PGS2_ZANCU</name>
<dbReference type="GO" id="GO:0017116">
    <property type="term" value="F:single-stranded DNA helicase activity"/>
    <property type="evidence" value="ECO:0007669"/>
    <property type="project" value="TreeGrafter"/>
</dbReference>
<proteinExistence type="predicted"/>
<dbReference type="GO" id="GO:0006271">
    <property type="term" value="P:DNA strand elongation involved in DNA replication"/>
    <property type="evidence" value="ECO:0007669"/>
    <property type="project" value="TreeGrafter"/>
</dbReference>
<dbReference type="EMBL" id="LSSK01001319">
    <property type="protein sequence ID" value="OMH80052.1"/>
    <property type="molecule type" value="Genomic_DNA"/>
</dbReference>
<dbReference type="GO" id="GO:0042555">
    <property type="term" value="C:MCM complex"/>
    <property type="evidence" value="ECO:0007669"/>
    <property type="project" value="TreeGrafter"/>
</dbReference>
<dbReference type="GO" id="GO:0005524">
    <property type="term" value="F:ATP binding"/>
    <property type="evidence" value="ECO:0007669"/>
    <property type="project" value="InterPro"/>
</dbReference>
<sequence length="239" mass="26228">SHDLSLARHVTRVHMTGAVPAATTSTQDNATDSSIISPAALASYIAHARSFTPTLSSEVSDYIVESYVSKRIEYKLQLERSASTSTHGHSVKSTDTILSNSVVGAITPRSLLGIIRLSQAHARLRLASHVTKDDVDVATKLMYFAQETINHLSASSRRSAASKSDYISTIFMHLSDMLKTKRNLHPTINNALVYNLAFQSITNTLGFTDVQFAKCLDYYDNLGLIHINPSKTRILFISS</sequence>
<protein>
    <submittedName>
        <fullName evidence="2">DNA replication licensing factor MCM7</fullName>
    </submittedName>
</protein>
<dbReference type="InterPro" id="IPR027417">
    <property type="entry name" value="P-loop_NTPase"/>
</dbReference>
<dbReference type="AlphaFoldDB" id="A0A1R1PGS2"/>
<dbReference type="PANTHER" id="PTHR11630">
    <property type="entry name" value="DNA REPLICATION LICENSING FACTOR MCM FAMILY MEMBER"/>
    <property type="match status" value="1"/>
</dbReference>
<evidence type="ECO:0000313" key="2">
    <source>
        <dbReference type="EMBL" id="OMH80052.1"/>
    </source>
</evidence>
<dbReference type="InterPro" id="IPR041562">
    <property type="entry name" value="MCM_lid"/>
</dbReference>
<dbReference type="Proteomes" id="UP000188320">
    <property type="component" value="Unassembled WGS sequence"/>
</dbReference>
<evidence type="ECO:0000313" key="3">
    <source>
        <dbReference type="Proteomes" id="UP000188320"/>
    </source>
</evidence>
<dbReference type="GO" id="GO:0003697">
    <property type="term" value="F:single-stranded DNA binding"/>
    <property type="evidence" value="ECO:0007669"/>
    <property type="project" value="TreeGrafter"/>
</dbReference>
<comment type="caution">
    <text evidence="2">The sequence shown here is derived from an EMBL/GenBank/DDBJ whole genome shotgun (WGS) entry which is preliminary data.</text>
</comment>
<dbReference type="OrthoDB" id="3207464at2759"/>
<gene>
    <name evidence="2" type="ORF">AX774_g6518</name>
</gene>